<dbReference type="AlphaFoldDB" id="A0A6S6U9N5"/>
<dbReference type="InterPro" id="IPR027417">
    <property type="entry name" value="P-loop_NTPase"/>
</dbReference>
<evidence type="ECO:0000313" key="1">
    <source>
        <dbReference type="EMBL" id="CAA6824788.1"/>
    </source>
</evidence>
<organism evidence="1">
    <name type="scientific">uncultured Sulfurovum sp</name>
    <dbReference type="NCBI Taxonomy" id="269237"/>
    <lineage>
        <taxon>Bacteria</taxon>
        <taxon>Pseudomonadati</taxon>
        <taxon>Campylobacterota</taxon>
        <taxon>Epsilonproteobacteria</taxon>
        <taxon>Campylobacterales</taxon>
        <taxon>Sulfurovaceae</taxon>
        <taxon>Sulfurovum</taxon>
        <taxon>environmental samples</taxon>
    </lineage>
</organism>
<reference evidence="1" key="1">
    <citation type="submission" date="2020-01" db="EMBL/GenBank/DDBJ databases">
        <authorList>
            <person name="Meier V. D."/>
            <person name="Meier V D."/>
        </authorList>
    </citation>
    <scope>NUCLEOTIDE SEQUENCE</scope>
    <source>
        <strain evidence="1">HLG_WM_MAG_03</strain>
    </source>
</reference>
<accession>A0A6S6U9N5</accession>
<sequence>MDIKTRKKYYNLCNPYKTLSLASGDVFDIDNFKIDNNFINIRGENWAEKIAKKIEWAEEPQVVYFTGYPGSGKTTELKRVEAILEDRDYTNLLPVYINALEYLPKHESLDEIDIFSTIVYSTMLKVSEYLGESNHLENETYFSRLWTWLNETDVILKNAEVGKDNTKLVIEMKNNPSFRSRIKSNINAYPSRFKDEVIVELTRLNELVKEHAIDGERKSGIVIIFDSLEHNIGIGSEATNVANSIHRLFANRDNLLLPIDVIYTLPPHLSNRQIGDIEFLPVVRVRNRDNSICSDGVKVMKNLLYERIPREDMNTIFGDDESRLDSLIVYSGGYPRDLLYLVQQVILVDNYPISNADINTIFQELENKYRDNIPLKYKDELLKIYKTKEVDFSDTNQVDMAQTLFSIHVILRYRNGEQWFSLNPPSLRVLGIEE</sequence>
<protein>
    <recommendedName>
        <fullName evidence="2">Orc1-like AAA ATPase domain-containing protein</fullName>
    </recommendedName>
</protein>
<dbReference type="Gene3D" id="3.40.50.300">
    <property type="entry name" value="P-loop containing nucleotide triphosphate hydrolases"/>
    <property type="match status" value="1"/>
</dbReference>
<evidence type="ECO:0008006" key="2">
    <source>
        <dbReference type="Google" id="ProtNLM"/>
    </source>
</evidence>
<dbReference type="EMBL" id="CACVAR010000376">
    <property type="protein sequence ID" value="CAA6824788.1"/>
    <property type="molecule type" value="Genomic_DNA"/>
</dbReference>
<gene>
    <name evidence="1" type="ORF">HELGO_WM60724</name>
</gene>
<proteinExistence type="predicted"/>
<name>A0A6S6U9N5_9BACT</name>
<dbReference type="SUPFAM" id="SSF52540">
    <property type="entry name" value="P-loop containing nucleoside triphosphate hydrolases"/>
    <property type="match status" value="1"/>
</dbReference>